<evidence type="ECO:0000256" key="2">
    <source>
        <dbReference type="ARBA" id="ARBA00022490"/>
    </source>
</evidence>
<comment type="similarity">
    <text evidence="1">Belongs to the class I-like SAM-binding methyltransferase superfamily. TRM5/TYW2 family.</text>
</comment>
<dbReference type="PROSITE" id="PS51684">
    <property type="entry name" value="SAM_MT_TRM5_TYW2"/>
    <property type="match status" value="1"/>
</dbReference>
<gene>
    <name evidence="12" type="primary">TRM5</name>
    <name evidence="12" type="ORF">F1559_003449</name>
</gene>
<keyword evidence="5 10" id="KW-0949">S-adenosyl-L-methionine</keyword>
<dbReference type="GO" id="GO:0002939">
    <property type="term" value="P:tRNA N1-guanine methylation"/>
    <property type="evidence" value="ECO:0007669"/>
    <property type="project" value="TreeGrafter"/>
</dbReference>
<evidence type="ECO:0000256" key="9">
    <source>
        <dbReference type="ARBA" id="ARBA00047783"/>
    </source>
</evidence>
<sequence length="505" mass="57681">MSTTTSCENGICEFRSGVSADIRERFRQEWVVYALRVSLTEVASLRRALASRHLLRLPRKPSVVRPWTQSVLASESALFCCDILPRISRQFIRSPRTAISLQRMCPRIQWHWFKCFVRSFASRLGSEIPERLSRALTTSLLSTYRLQLDYDYFGHSYILRQLLPSSVPAPKSFETIGHVLHLNLRDVHRPYRQLIGEVLREKIPGVELVVNKAANVGGTFRTFAIEVLAAVPNYRTQVSLRENGCLFHLDISRVYWNSRLETEHRRLIDTITARHSDFVAAKVQKHPTAPSMPLADVVIVDAFAGVGPFSIPLAKRGFSVYANDLNPDAISYLEQNIAANNLVRARCQTSCMDARAFLEDVIQKKHLPVQHIIMNLPADAVSFLDVLVGHIAPHKPLPFVYCYCFGRGEDAQDEIIERITQILDDAWQRQRKGAIHPFKAFAEVSTEAPGTLSDAKRYRPEPFRFDSEKDQLRIRCVRHVAPEKFMFCVEFQFPERLARSKTAFS</sequence>
<keyword evidence="6 10" id="KW-0819">tRNA processing</keyword>
<keyword evidence="8 10" id="KW-0539">Nucleus</keyword>
<dbReference type="HAMAP" id="MF_03152">
    <property type="entry name" value="TRM5"/>
    <property type="match status" value="1"/>
</dbReference>
<accession>A0A7J7IN11</accession>
<comment type="subunit">
    <text evidence="10">Monomer.</text>
</comment>
<feature type="binding site" evidence="10">
    <location>
        <begin position="324"/>
        <end position="325"/>
    </location>
    <ligand>
        <name>S-adenosyl-L-methionine</name>
        <dbReference type="ChEBI" id="CHEBI:59789"/>
    </ligand>
</feature>
<evidence type="ECO:0000259" key="11">
    <source>
        <dbReference type="PROSITE" id="PS51684"/>
    </source>
</evidence>
<comment type="similarity">
    <text evidence="10">Belongs to the TRM5 / TYW2 family.</text>
</comment>
<dbReference type="InterPro" id="IPR025792">
    <property type="entry name" value="tRNA_Gua_MeTrfase_euk"/>
</dbReference>
<dbReference type="AlphaFoldDB" id="A0A7J7IN11"/>
<dbReference type="OrthoDB" id="408788at2759"/>
<dbReference type="Proteomes" id="UP000530660">
    <property type="component" value="Unassembled WGS sequence"/>
</dbReference>
<dbReference type="InterPro" id="IPR056743">
    <property type="entry name" value="TRM5-TYW2-like_MTfase"/>
</dbReference>
<dbReference type="Pfam" id="PF25133">
    <property type="entry name" value="TYW2_N_2"/>
    <property type="match status" value="1"/>
</dbReference>
<dbReference type="SUPFAM" id="SSF53335">
    <property type="entry name" value="S-adenosyl-L-methionine-dependent methyltransferases"/>
    <property type="match status" value="1"/>
</dbReference>
<evidence type="ECO:0000256" key="4">
    <source>
        <dbReference type="ARBA" id="ARBA00022679"/>
    </source>
</evidence>
<feature type="binding site" evidence="10">
    <location>
        <position position="375"/>
    </location>
    <ligand>
        <name>S-adenosyl-L-methionine</name>
        <dbReference type="ChEBI" id="CHEBI:59789"/>
    </ligand>
</feature>
<organism evidence="12 13">
    <name type="scientific">Cyanidiococcus yangmingshanensis</name>
    <dbReference type="NCBI Taxonomy" id="2690220"/>
    <lineage>
        <taxon>Eukaryota</taxon>
        <taxon>Rhodophyta</taxon>
        <taxon>Bangiophyceae</taxon>
        <taxon>Cyanidiales</taxon>
        <taxon>Cyanidiaceae</taxon>
        <taxon>Cyanidiococcus</taxon>
    </lineage>
</organism>
<evidence type="ECO:0000256" key="7">
    <source>
        <dbReference type="ARBA" id="ARBA00023128"/>
    </source>
</evidence>
<evidence type="ECO:0000256" key="6">
    <source>
        <dbReference type="ARBA" id="ARBA00022694"/>
    </source>
</evidence>
<feature type="domain" description="SAM-dependent methyltransferase TRM5/TYW2-type" evidence="11">
    <location>
        <begin position="173"/>
        <end position="495"/>
    </location>
</feature>
<dbReference type="Gene3D" id="3.40.50.150">
    <property type="entry name" value="Vaccinia Virus protein VP39"/>
    <property type="match status" value="1"/>
</dbReference>
<dbReference type="InterPro" id="IPR056744">
    <property type="entry name" value="TRM5/TYW2-like_N"/>
</dbReference>
<dbReference type="GO" id="GO:0005634">
    <property type="term" value="C:nucleus"/>
    <property type="evidence" value="ECO:0007669"/>
    <property type="project" value="UniProtKB-SubCell"/>
</dbReference>
<dbReference type="Gene3D" id="3.30.300.110">
    <property type="entry name" value="Met-10+ protein-like domains"/>
    <property type="match status" value="1"/>
</dbReference>
<proteinExistence type="inferred from homology"/>
<comment type="function">
    <text evidence="10">Specifically methylates the N1 position of guanosine-37 in various cytoplasmic and mitochondrial tRNAs. Methylation is not dependent on the nature of the nucleoside 5' of the target nucleoside. This is the first step in the biosynthesis of wybutosine (yW), a modified base adjacent to the anticodon of tRNAs and required for accurate decoding.</text>
</comment>
<dbReference type="CDD" id="cd02440">
    <property type="entry name" value="AdoMet_MTases"/>
    <property type="match status" value="1"/>
</dbReference>
<dbReference type="EMBL" id="VWRR01000003">
    <property type="protein sequence ID" value="KAF6004505.1"/>
    <property type="molecule type" value="Genomic_DNA"/>
</dbReference>
<comment type="catalytic activity">
    <reaction evidence="9 10">
        <text>guanosine(37) in tRNA + S-adenosyl-L-methionine = N(1)-methylguanosine(37) in tRNA + S-adenosyl-L-homocysteine + H(+)</text>
        <dbReference type="Rhea" id="RHEA:36899"/>
        <dbReference type="Rhea" id="RHEA-COMP:10145"/>
        <dbReference type="Rhea" id="RHEA-COMP:10147"/>
        <dbReference type="ChEBI" id="CHEBI:15378"/>
        <dbReference type="ChEBI" id="CHEBI:57856"/>
        <dbReference type="ChEBI" id="CHEBI:59789"/>
        <dbReference type="ChEBI" id="CHEBI:73542"/>
        <dbReference type="ChEBI" id="CHEBI:74269"/>
        <dbReference type="EC" id="2.1.1.228"/>
    </reaction>
</comment>
<keyword evidence="13" id="KW-1185">Reference proteome</keyword>
<dbReference type="GO" id="GO:0005759">
    <property type="term" value="C:mitochondrial matrix"/>
    <property type="evidence" value="ECO:0007669"/>
    <property type="project" value="UniProtKB-SubCell"/>
</dbReference>
<name>A0A7J7IN11_9RHOD</name>
<keyword evidence="7 10" id="KW-0496">Mitochondrion</keyword>
<dbReference type="InterPro" id="IPR029063">
    <property type="entry name" value="SAM-dependent_MTases_sf"/>
</dbReference>
<dbReference type="Pfam" id="PF02475">
    <property type="entry name" value="TRM5-TYW2_MTfase"/>
    <property type="match status" value="1"/>
</dbReference>
<keyword evidence="2 10" id="KW-0963">Cytoplasm</keyword>
<dbReference type="FunFam" id="3.30.300.110:FF:000001">
    <property type="entry name" value="tRNA (guanine(37)-N1)-methyltransferase"/>
    <property type="match status" value="1"/>
</dbReference>
<comment type="subcellular location">
    <subcellularLocation>
        <location evidence="10">Mitochondrion matrix</location>
    </subcellularLocation>
    <subcellularLocation>
        <location evidence="10">Nucleus</location>
    </subcellularLocation>
    <subcellularLocation>
        <location evidence="10">Cytoplasm</location>
    </subcellularLocation>
    <text evidence="10">Predominantly in the mitochondria and in the nucleus.</text>
</comment>
<keyword evidence="3 10" id="KW-0489">Methyltransferase</keyword>
<protein>
    <recommendedName>
        <fullName evidence="10">tRNA (guanine(37)-N1)-methyltransferase</fullName>
        <ecNumber evidence="10">2.1.1.228</ecNumber>
    </recommendedName>
    <alternativeName>
        <fullName evidence="10">M1G-methyltransferase</fullName>
    </alternativeName>
    <alternativeName>
        <fullName evidence="10">tRNA [GM37] methyltransferase</fullName>
    </alternativeName>
    <alternativeName>
        <fullName evidence="10">tRNA methyltransferase 5 homolog</fullName>
    </alternativeName>
</protein>
<dbReference type="PANTHER" id="PTHR23245:SF43">
    <property type="entry name" value="TRNA (GUANINE(37)-N1)-METHYLTRANSFERASE 2"/>
    <property type="match status" value="1"/>
</dbReference>
<evidence type="ECO:0000256" key="8">
    <source>
        <dbReference type="ARBA" id="ARBA00023242"/>
    </source>
</evidence>
<dbReference type="GO" id="GO:0070901">
    <property type="term" value="P:mitochondrial tRNA methylation"/>
    <property type="evidence" value="ECO:0007669"/>
    <property type="project" value="UniProtKB-ARBA"/>
</dbReference>
<dbReference type="GO" id="GO:0052906">
    <property type="term" value="F:tRNA (guanine(37)-N1)-methyltransferase activity"/>
    <property type="evidence" value="ECO:0007669"/>
    <property type="project" value="UniProtKB-UniRule"/>
</dbReference>
<keyword evidence="4 10" id="KW-0808">Transferase</keyword>
<evidence type="ECO:0000313" key="12">
    <source>
        <dbReference type="EMBL" id="KAF6004505.1"/>
    </source>
</evidence>
<reference evidence="12 13" key="1">
    <citation type="journal article" date="2020" name="J. Phycol.">
        <title>Comparative genome analysis reveals Cyanidiococcus gen. nov., a new extremophilic red algal genus sister to Cyanidioschyzon (Cyanidioschyzonaceae, Rhodophyta).</title>
        <authorList>
            <person name="Liu S.-L."/>
            <person name="Chiang Y.-R."/>
            <person name="Yoon H.S."/>
            <person name="Fu H.-Y."/>
        </authorList>
    </citation>
    <scope>NUCLEOTIDE SEQUENCE [LARGE SCALE GENOMIC DNA]</scope>
    <source>
        <strain evidence="12 13">THAL066</strain>
    </source>
</reference>
<evidence type="ECO:0000256" key="10">
    <source>
        <dbReference type="HAMAP-Rule" id="MF_03152"/>
    </source>
</evidence>
<feature type="binding site" evidence="10">
    <location>
        <begin position="353"/>
        <end position="354"/>
    </location>
    <ligand>
        <name>S-adenosyl-L-methionine</name>
        <dbReference type="ChEBI" id="CHEBI:59789"/>
    </ligand>
</feature>
<feature type="binding site" evidence="10">
    <location>
        <position position="264"/>
    </location>
    <ligand>
        <name>S-adenosyl-L-methionine</name>
        <dbReference type="ChEBI" id="CHEBI:59789"/>
    </ligand>
</feature>
<dbReference type="PANTHER" id="PTHR23245">
    <property type="entry name" value="TRNA METHYLTRANSFERASE"/>
    <property type="match status" value="1"/>
</dbReference>
<dbReference type="InterPro" id="IPR030382">
    <property type="entry name" value="MeTrfase_TRM5/TYW2"/>
</dbReference>
<comment type="caution">
    <text evidence="12">The sequence shown here is derived from an EMBL/GenBank/DDBJ whole genome shotgun (WGS) entry which is preliminary data.</text>
</comment>
<evidence type="ECO:0000256" key="3">
    <source>
        <dbReference type="ARBA" id="ARBA00022603"/>
    </source>
</evidence>
<evidence type="ECO:0000256" key="1">
    <source>
        <dbReference type="ARBA" id="ARBA00009775"/>
    </source>
</evidence>
<evidence type="ECO:0000256" key="5">
    <source>
        <dbReference type="ARBA" id="ARBA00022691"/>
    </source>
</evidence>
<dbReference type="EC" id="2.1.1.228" evidence="10"/>
<evidence type="ECO:0000313" key="13">
    <source>
        <dbReference type="Proteomes" id="UP000530660"/>
    </source>
</evidence>